<dbReference type="InterPro" id="IPR011051">
    <property type="entry name" value="RmlC_Cupin_sf"/>
</dbReference>
<dbReference type="Proteomes" id="UP001220010">
    <property type="component" value="Unassembled WGS sequence"/>
</dbReference>
<comment type="caution">
    <text evidence="8">The sequence shown here is derived from an EMBL/GenBank/DDBJ whole genome shotgun (WGS) entry which is preliminary data.</text>
</comment>
<protein>
    <recommendedName>
        <fullName evidence="3">glucose-6-phosphate isomerase</fullName>
        <ecNumber evidence="3">5.3.1.9</ecNumber>
    </recommendedName>
</protein>
<proteinExistence type="inferred from homology"/>
<comment type="pathway">
    <text evidence="1">Carbohydrate degradation; glycolysis; D-glyceraldehyde 3-phosphate and glycerone phosphate from D-glucose: step 2/4.</text>
</comment>
<dbReference type="Gene3D" id="2.60.120.10">
    <property type="entry name" value="Jelly Rolls"/>
    <property type="match status" value="1"/>
</dbReference>
<feature type="domain" description="Glucose-6-phosphate isomerase prokaryote" evidence="7">
    <location>
        <begin position="16"/>
        <end position="188"/>
    </location>
</feature>
<evidence type="ECO:0000313" key="8">
    <source>
        <dbReference type="EMBL" id="MDF0591969.1"/>
    </source>
</evidence>
<keyword evidence="5" id="KW-0324">Glycolysis</keyword>
<organism evidence="8 9">
    <name type="scientific">Candidatus Methanocrinis natronophilus</name>
    <dbReference type="NCBI Taxonomy" id="3033396"/>
    <lineage>
        <taxon>Archaea</taxon>
        <taxon>Methanobacteriati</taxon>
        <taxon>Methanobacteriota</taxon>
        <taxon>Stenosarchaea group</taxon>
        <taxon>Methanomicrobia</taxon>
        <taxon>Methanotrichales</taxon>
        <taxon>Methanotrichaceae</taxon>
        <taxon>Methanocrinis</taxon>
    </lineage>
</organism>
<dbReference type="InterPro" id="IPR010551">
    <property type="entry name" value="G6P_isomerase_prok"/>
</dbReference>
<evidence type="ECO:0000256" key="4">
    <source>
        <dbReference type="ARBA" id="ARBA00022432"/>
    </source>
</evidence>
<dbReference type="SUPFAM" id="SSF51182">
    <property type="entry name" value="RmlC-like cupins"/>
    <property type="match status" value="1"/>
</dbReference>
<comment type="catalytic activity">
    <reaction evidence="6">
        <text>alpha-D-glucose 6-phosphate = beta-D-fructose 6-phosphate</text>
        <dbReference type="Rhea" id="RHEA:11816"/>
        <dbReference type="ChEBI" id="CHEBI:57634"/>
        <dbReference type="ChEBI" id="CHEBI:58225"/>
        <dbReference type="EC" id="5.3.1.9"/>
    </reaction>
</comment>
<gene>
    <name evidence="8" type="ORF">P0O15_12450</name>
</gene>
<evidence type="ECO:0000256" key="5">
    <source>
        <dbReference type="ARBA" id="ARBA00023152"/>
    </source>
</evidence>
<dbReference type="GO" id="GO:0016853">
    <property type="term" value="F:isomerase activity"/>
    <property type="evidence" value="ECO:0007669"/>
    <property type="project" value="UniProtKB-KW"/>
</dbReference>
<name>A0ABT5XB70_9EURY</name>
<dbReference type="Pfam" id="PF06560">
    <property type="entry name" value="GPI"/>
    <property type="match status" value="1"/>
</dbReference>
<keyword evidence="8" id="KW-0413">Isomerase</keyword>
<reference evidence="8 9" key="1">
    <citation type="submission" date="2023-03" db="EMBL/GenBank/DDBJ databases">
        <title>WGS of Methanotrichaceae archaeon Mx.</title>
        <authorList>
            <person name="Sorokin D.Y."/>
            <person name="Merkel A.Y."/>
        </authorList>
    </citation>
    <scope>NUCLEOTIDE SEQUENCE [LARGE SCALE GENOMIC DNA]</scope>
    <source>
        <strain evidence="8 9">Mx</strain>
    </source>
</reference>
<dbReference type="EMBL" id="JARFPK010000100">
    <property type="protein sequence ID" value="MDF0591969.1"/>
    <property type="molecule type" value="Genomic_DNA"/>
</dbReference>
<dbReference type="RefSeq" id="WP_316967682.1">
    <property type="nucleotide sequence ID" value="NZ_JARFPK010000100.1"/>
</dbReference>
<accession>A0ABT5XB70</accession>
<evidence type="ECO:0000313" key="9">
    <source>
        <dbReference type="Proteomes" id="UP001220010"/>
    </source>
</evidence>
<dbReference type="InterPro" id="IPR014710">
    <property type="entry name" value="RmlC-like_jellyroll"/>
</dbReference>
<comment type="similarity">
    <text evidence="2">Belongs to the archaeal-type GPI family.</text>
</comment>
<evidence type="ECO:0000256" key="1">
    <source>
        <dbReference type="ARBA" id="ARBA00004926"/>
    </source>
</evidence>
<evidence type="ECO:0000256" key="6">
    <source>
        <dbReference type="ARBA" id="ARBA00029321"/>
    </source>
</evidence>
<keyword evidence="4" id="KW-0312">Gluconeogenesis</keyword>
<keyword evidence="9" id="KW-1185">Reference proteome</keyword>
<sequence length="238" mass="27298">MNELEFGSKTKEPDVRMLRDMDEVLFDKKWAMSADNLELYYMYRDLFLSRRDGELFVEQGIRYDITIIPPLMLGSEYVKTAGHYHPLVPGEAITYPEVYEVLEGEATYLLQKEDLSDVVVVRAMGGDKVVVPPGYGHITINESNRRLKMANFVARGFSSIYEPIKERGGGAYFLTEDGFVENPRCEEAAPLREIEVPKVKPLGLSRSREIYPIGRERGKLDWLVRPQDFADLFEGFLD</sequence>
<dbReference type="CDD" id="cd02218">
    <property type="entry name" value="cupin_PGI"/>
    <property type="match status" value="1"/>
</dbReference>
<evidence type="ECO:0000259" key="7">
    <source>
        <dbReference type="Pfam" id="PF06560"/>
    </source>
</evidence>
<dbReference type="EC" id="5.3.1.9" evidence="3"/>
<evidence type="ECO:0000256" key="2">
    <source>
        <dbReference type="ARBA" id="ARBA00006542"/>
    </source>
</evidence>
<evidence type="ECO:0000256" key="3">
    <source>
        <dbReference type="ARBA" id="ARBA00011952"/>
    </source>
</evidence>